<dbReference type="InterPro" id="IPR039551">
    <property type="entry name" value="Cho/carn_acyl_trans"/>
</dbReference>
<keyword evidence="3 5" id="KW-0012">Acyltransferase</keyword>
<evidence type="ECO:0000256" key="5">
    <source>
        <dbReference type="RuleBase" id="RU003801"/>
    </source>
</evidence>
<evidence type="ECO:0000313" key="7">
    <source>
        <dbReference type="EMBL" id="KAA8584865.1"/>
    </source>
</evidence>
<dbReference type="Gene3D" id="3.30.559.10">
    <property type="entry name" value="Chloramphenicol acetyltransferase-like domain"/>
    <property type="match status" value="1"/>
</dbReference>
<evidence type="ECO:0000256" key="2">
    <source>
        <dbReference type="ARBA" id="ARBA00022679"/>
    </source>
</evidence>
<dbReference type="GO" id="GO:0016746">
    <property type="term" value="F:acyltransferase activity"/>
    <property type="evidence" value="ECO:0007669"/>
    <property type="project" value="UniProtKB-KW"/>
</dbReference>
<name>A0A5J5CX48_9PERO</name>
<keyword evidence="8" id="KW-1185">Reference proteome</keyword>
<dbReference type="PROSITE" id="PS00440">
    <property type="entry name" value="ACYLTRANSF_C_2"/>
    <property type="match status" value="1"/>
</dbReference>
<feature type="active site" description="Proton acceptor" evidence="4">
    <location>
        <position position="175"/>
    </location>
</feature>
<evidence type="ECO:0000256" key="4">
    <source>
        <dbReference type="PIRSR" id="PIRSR600542-1"/>
    </source>
</evidence>
<evidence type="ECO:0000256" key="3">
    <source>
        <dbReference type="ARBA" id="ARBA00023315"/>
    </source>
</evidence>
<keyword evidence="2 5" id="KW-0808">Transferase</keyword>
<evidence type="ECO:0000259" key="6">
    <source>
        <dbReference type="Pfam" id="PF00755"/>
    </source>
</evidence>
<dbReference type="Pfam" id="PF00755">
    <property type="entry name" value="Carn_acyltransf"/>
    <property type="match status" value="1"/>
</dbReference>
<dbReference type="SUPFAM" id="SSF52777">
    <property type="entry name" value="CoA-dependent acyltransferases"/>
    <property type="match status" value="2"/>
</dbReference>
<dbReference type="InterPro" id="IPR023213">
    <property type="entry name" value="CAT-like_dom_sf"/>
</dbReference>
<reference evidence="7 8" key="1">
    <citation type="submission" date="2019-08" db="EMBL/GenBank/DDBJ databases">
        <title>A chromosome-level genome assembly, high-density linkage maps, and genome scans reveal the genomic architecture of hybrid incompatibilities underlying speciation via character displacement in darters (Percidae: Etheostominae).</title>
        <authorList>
            <person name="Moran R.L."/>
            <person name="Catchen J.M."/>
            <person name="Fuller R.C."/>
        </authorList>
    </citation>
    <scope>NUCLEOTIDE SEQUENCE [LARGE SCALE GENOMIC DNA]</scope>
    <source>
        <strain evidence="7">EspeVRDwgs_2016</strain>
        <tissue evidence="7">Muscle</tissue>
    </source>
</reference>
<protein>
    <recommendedName>
        <fullName evidence="6">Choline/carnitine acyltransferase domain-containing protein</fullName>
    </recommendedName>
</protein>
<organism evidence="7 8">
    <name type="scientific">Etheostoma spectabile</name>
    <name type="common">orangethroat darter</name>
    <dbReference type="NCBI Taxonomy" id="54343"/>
    <lineage>
        <taxon>Eukaryota</taxon>
        <taxon>Metazoa</taxon>
        <taxon>Chordata</taxon>
        <taxon>Craniata</taxon>
        <taxon>Vertebrata</taxon>
        <taxon>Euteleostomi</taxon>
        <taxon>Actinopterygii</taxon>
        <taxon>Neopterygii</taxon>
        <taxon>Teleostei</taxon>
        <taxon>Neoteleostei</taxon>
        <taxon>Acanthomorphata</taxon>
        <taxon>Eupercaria</taxon>
        <taxon>Perciformes</taxon>
        <taxon>Percoidei</taxon>
        <taxon>Percidae</taxon>
        <taxon>Etheostomatinae</taxon>
        <taxon>Etheostoma</taxon>
    </lineage>
</organism>
<sequence>MERTQQSEVFAASRIPGRSQDEIKVYPDSLHAIITCVGGVFPVDILWRPDTGPVSARPLIDIYNQLAQVMAQPSAGEQNDPSVICSLSALGRKVWAATREEILGQGGDAAASLGMMESAVLTLCLEDCNAPSELADILNAVRLGGGRDSPCLRYYDKVMNLVVFKDSTAGMVFEHSAVDGMVAGLMTEHVYNLSETADLDLVHTDTVNVNGSVTLNLVNYGCPTPLTFPLQGVITPKLAFLGATHSVLTFDVPSYPDVFSALRGQRGLYDAWINFSLQLSLRQTLGESASNHMLVTPTHMRHYKHGRCDPTYSLTMDSQKLVDALMSCIGPDNTSEYTTDLLRLFHVAFLEHKSLIRNTKGGQGVGPHVAVLRQSLPPDNPLKKYLDPFGCPSVYLTGTDLREGVECGVGNVYAQDQLAVCYLGKRDKVRIVLNGKGSFALALEKIQES</sequence>
<dbReference type="PANTHER" id="PTHR22589">
    <property type="entry name" value="CARNITINE O-ACYLTRANSFERASE"/>
    <property type="match status" value="1"/>
</dbReference>
<comment type="caution">
    <text evidence="7">The sequence shown here is derived from an EMBL/GenBank/DDBJ whole genome shotgun (WGS) entry which is preliminary data.</text>
</comment>
<accession>A0A5J5CX48</accession>
<dbReference type="InterPro" id="IPR000542">
    <property type="entry name" value="Carn_acyl_trans"/>
</dbReference>
<gene>
    <name evidence="7" type="ORF">FQN60_003559</name>
</gene>
<feature type="domain" description="Choline/carnitine acyltransferase" evidence="6">
    <location>
        <begin position="4"/>
        <end position="388"/>
    </location>
</feature>
<dbReference type="Gene3D" id="3.30.559.70">
    <property type="entry name" value="Choline/Carnitine o-acyltransferase, domain 2"/>
    <property type="match status" value="1"/>
</dbReference>
<comment type="similarity">
    <text evidence="1 5">Belongs to the carnitine/choline acetyltransferase family.</text>
</comment>
<dbReference type="InterPro" id="IPR042231">
    <property type="entry name" value="Cho/carn_acyl_trans_2"/>
</dbReference>
<evidence type="ECO:0000313" key="8">
    <source>
        <dbReference type="Proteomes" id="UP000327493"/>
    </source>
</evidence>
<dbReference type="Proteomes" id="UP000327493">
    <property type="component" value="Chromosome 15"/>
</dbReference>
<dbReference type="AlphaFoldDB" id="A0A5J5CX48"/>
<proteinExistence type="inferred from homology"/>
<evidence type="ECO:0000256" key="1">
    <source>
        <dbReference type="ARBA" id="ARBA00005232"/>
    </source>
</evidence>
<dbReference type="EMBL" id="VOFY01000015">
    <property type="protein sequence ID" value="KAA8584865.1"/>
    <property type="molecule type" value="Genomic_DNA"/>
</dbReference>